<dbReference type="EMBL" id="GEDC01022054">
    <property type="protein sequence ID" value="JAS15244.1"/>
    <property type="molecule type" value="Transcribed_RNA"/>
</dbReference>
<reference evidence="4" key="1">
    <citation type="submission" date="2015-12" db="EMBL/GenBank/DDBJ databases">
        <title>De novo transcriptome assembly of four potential Pierce s Disease insect vectors from Arizona vineyards.</title>
        <authorList>
            <person name="Tassone E.E."/>
        </authorList>
    </citation>
    <scope>NUCLEOTIDE SEQUENCE</scope>
</reference>
<evidence type="ECO:0000256" key="3">
    <source>
        <dbReference type="SAM" id="MobiDB-lite"/>
    </source>
</evidence>
<protein>
    <recommendedName>
        <fullName evidence="2">Adipose-secreted signaling protein</fullName>
    </recommendedName>
</protein>
<feature type="region of interest" description="Disordered" evidence="3">
    <location>
        <begin position="1"/>
        <end position="25"/>
    </location>
</feature>
<dbReference type="AlphaFoldDB" id="A0A1B6CPE3"/>
<proteinExistence type="inferred from homology"/>
<dbReference type="Pfam" id="PF15006">
    <property type="entry name" value="DUF4517"/>
    <property type="match status" value="1"/>
</dbReference>
<evidence type="ECO:0000313" key="4">
    <source>
        <dbReference type="EMBL" id="JAS15244.1"/>
    </source>
</evidence>
<evidence type="ECO:0000256" key="2">
    <source>
        <dbReference type="ARBA" id="ARBA00035300"/>
    </source>
</evidence>
<gene>
    <name evidence="4" type="ORF">g.39825</name>
</gene>
<organism evidence="4">
    <name type="scientific">Clastoptera arizonana</name>
    <name type="common">Arizona spittle bug</name>
    <dbReference type="NCBI Taxonomy" id="38151"/>
    <lineage>
        <taxon>Eukaryota</taxon>
        <taxon>Metazoa</taxon>
        <taxon>Ecdysozoa</taxon>
        <taxon>Arthropoda</taxon>
        <taxon>Hexapoda</taxon>
        <taxon>Insecta</taxon>
        <taxon>Pterygota</taxon>
        <taxon>Neoptera</taxon>
        <taxon>Paraneoptera</taxon>
        <taxon>Hemiptera</taxon>
        <taxon>Auchenorrhyncha</taxon>
        <taxon>Cercopoidea</taxon>
        <taxon>Clastopteridae</taxon>
        <taxon>Clastoptera</taxon>
    </lineage>
</organism>
<comment type="similarity">
    <text evidence="1">Belongs to the ADISSP family.</text>
</comment>
<feature type="compositionally biased region" description="Basic and acidic residues" evidence="3">
    <location>
        <begin position="9"/>
        <end position="25"/>
    </location>
</feature>
<sequence length="171" mass="19443">MNKSVKTQSEPEQKDSHHVHFEEKGDSFGKNNEIIVQKSSDNKLSVHLGFLQVNHRYAIKFTVSNALINITKNVEITFVEPAIPNKNLDLISIDIKQDNLEFCVVLFAYKEKLLKEEFTFRILNKITVTAILNARVLGKGKGTPLLRNNIHCIGQDDNDEESEVSDWAGYD</sequence>
<dbReference type="PANTHER" id="PTHR13287">
    <property type="entry name" value="ADIPOSE-SECRETED SIGNALING PROTEIN"/>
    <property type="match status" value="1"/>
</dbReference>
<evidence type="ECO:0000256" key="1">
    <source>
        <dbReference type="ARBA" id="ARBA00035018"/>
    </source>
</evidence>
<name>A0A1B6CPE3_9HEMI</name>
<dbReference type="PANTHER" id="PTHR13287:SF2">
    <property type="entry name" value="ADIPOSE-SECRETED SIGNALING PROTEIN"/>
    <property type="match status" value="1"/>
</dbReference>
<dbReference type="InterPro" id="IPR026794">
    <property type="entry name" value="ADISSP"/>
</dbReference>
<accession>A0A1B6CPE3</accession>